<keyword evidence="3" id="KW-1185">Reference proteome</keyword>
<reference evidence="2 3" key="1">
    <citation type="journal article" date="2019" name="Front. Microbiol.">
        <title>Ammonia Oxidation by the Arctic Terrestrial Thaumarchaeote Candidatus Nitrosocosmicus arcticus Is Stimulated by Increasing Temperatures.</title>
        <authorList>
            <person name="Alves R.J.E."/>
            <person name="Kerou M."/>
            <person name="Zappe A."/>
            <person name="Bittner R."/>
            <person name="Abby S.S."/>
            <person name="Schmidt H.A."/>
            <person name="Pfeifer K."/>
            <person name="Schleper C."/>
        </authorList>
    </citation>
    <scope>NUCLEOTIDE SEQUENCE [LARGE SCALE GENOMIC DNA]</scope>
    <source>
        <strain evidence="2 3">Kfb</strain>
    </source>
</reference>
<evidence type="ECO:0000313" key="2">
    <source>
        <dbReference type="EMBL" id="TVP41579.1"/>
    </source>
</evidence>
<dbReference type="Pfam" id="PF12695">
    <property type="entry name" value="Abhydrolase_5"/>
    <property type="match status" value="1"/>
</dbReference>
<dbReference type="EMBL" id="VOAH01000003">
    <property type="protein sequence ID" value="TVP41579.1"/>
    <property type="molecule type" value="Genomic_DNA"/>
</dbReference>
<dbReference type="Gene3D" id="3.40.50.1820">
    <property type="entry name" value="alpha/beta hydrolase"/>
    <property type="match status" value="1"/>
</dbReference>
<protein>
    <recommendedName>
        <fullName evidence="1">Alpha/beta hydrolase fold-5 domain-containing protein</fullName>
    </recommendedName>
</protein>
<dbReference type="OrthoDB" id="8468at2157"/>
<dbReference type="PANTHER" id="PTHR37017">
    <property type="entry name" value="AB HYDROLASE-1 DOMAIN-CONTAINING PROTEIN-RELATED"/>
    <property type="match status" value="1"/>
</dbReference>
<dbReference type="RefSeq" id="WP_144729087.1">
    <property type="nucleotide sequence ID" value="NZ_ML675579.1"/>
</dbReference>
<dbReference type="PANTHER" id="PTHR37017:SF11">
    <property type="entry name" value="ESTERASE_LIPASE_THIOESTERASE DOMAIN-CONTAINING PROTEIN"/>
    <property type="match status" value="1"/>
</dbReference>
<sequence length="160" mass="17620">MEKVIPILEKSGYNVIAVQLALHSSNDDINTVKRAINFINGSTILEGHSYGGLVITNAAYGNPEVKGLVYLAAFAPDESQSMVDFINSSKFPKGFLKFDNEAFSYRSRDVPSDCLQDIDLTEAKVLAATQKPTDKSIPISNLVPLVGYIYPLVMKYQRTI</sequence>
<feature type="domain" description="Alpha/beta hydrolase fold-5" evidence="1">
    <location>
        <begin position="8"/>
        <end position="80"/>
    </location>
</feature>
<proteinExistence type="predicted"/>
<organism evidence="2 3">
    <name type="scientific">Candidatus Nitrosocosmicus arcticus</name>
    <dbReference type="NCBI Taxonomy" id="2035267"/>
    <lineage>
        <taxon>Archaea</taxon>
        <taxon>Nitrososphaerota</taxon>
        <taxon>Nitrososphaeria</taxon>
        <taxon>Nitrososphaerales</taxon>
        <taxon>Nitrososphaeraceae</taxon>
        <taxon>Candidatus Nitrosocosmicus</taxon>
    </lineage>
</organism>
<dbReference type="Proteomes" id="UP000315289">
    <property type="component" value="Unassembled WGS sequence"/>
</dbReference>
<accession>A0A557SY97</accession>
<gene>
    <name evidence="2" type="ORF">NARC_30294</name>
</gene>
<dbReference type="AlphaFoldDB" id="A0A557SY97"/>
<name>A0A557SY97_9ARCH</name>
<evidence type="ECO:0000259" key="1">
    <source>
        <dbReference type="Pfam" id="PF12695"/>
    </source>
</evidence>
<comment type="caution">
    <text evidence="2">The sequence shown here is derived from an EMBL/GenBank/DDBJ whole genome shotgun (WGS) entry which is preliminary data.</text>
</comment>
<dbReference type="GO" id="GO:0016787">
    <property type="term" value="F:hydrolase activity"/>
    <property type="evidence" value="ECO:0007669"/>
    <property type="project" value="InterPro"/>
</dbReference>
<dbReference type="InterPro" id="IPR052897">
    <property type="entry name" value="Sec-Metab_Biosynth_Hydrolase"/>
</dbReference>
<dbReference type="SUPFAM" id="SSF53474">
    <property type="entry name" value="alpha/beta-Hydrolases"/>
    <property type="match status" value="1"/>
</dbReference>
<evidence type="ECO:0000313" key="3">
    <source>
        <dbReference type="Proteomes" id="UP000315289"/>
    </source>
</evidence>
<dbReference type="InterPro" id="IPR029058">
    <property type="entry name" value="AB_hydrolase_fold"/>
</dbReference>
<dbReference type="InterPro" id="IPR029059">
    <property type="entry name" value="AB_hydrolase_5"/>
</dbReference>